<evidence type="ECO:0000313" key="7">
    <source>
        <dbReference type="EMBL" id="CUM98498.1"/>
    </source>
</evidence>
<dbReference type="SMART" id="SM00487">
    <property type="entry name" value="DEXDc"/>
    <property type="match status" value="1"/>
</dbReference>
<dbReference type="SMART" id="SM00490">
    <property type="entry name" value="HELICc"/>
    <property type="match status" value="1"/>
</dbReference>
<dbReference type="Gene3D" id="3.40.50.300">
    <property type="entry name" value="P-loop containing nucleotide triphosphate hydrolases"/>
    <property type="match status" value="1"/>
</dbReference>
<keyword evidence="4" id="KW-0067">ATP-binding</keyword>
<dbReference type="InterPro" id="IPR027417">
    <property type="entry name" value="P-loop_NTPase"/>
</dbReference>
<evidence type="ECO:0000256" key="3">
    <source>
        <dbReference type="ARBA" id="ARBA00022806"/>
    </source>
</evidence>
<feature type="domain" description="Helicase C-terminal" evidence="6">
    <location>
        <begin position="501"/>
        <end position="685"/>
    </location>
</feature>
<dbReference type="Proteomes" id="UP000095727">
    <property type="component" value="Unassembled WGS sequence"/>
</dbReference>
<dbReference type="GO" id="GO:0004386">
    <property type="term" value="F:helicase activity"/>
    <property type="evidence" value="ECO:0007669"/>
    <property type="project" value="UniProtKB-KW"/>
</dbReference>
<dbReference type="InterPro" id="IPR000330">
    <property type="entry name" value="SNF2_N"/>
</dbReference>
<dbReference type="PROSITE" id="PS51192">
    <property type="entry name" value="HELICASE_ATP_BIND_1"/>
    <property type="match status" value="1"/>
</dbReference>
<evidence type="ECO:0000256" key="2">
    <source>
        <dbReference type="ARBA" id="ARBA00022801"/>
    </source>
</evidence>
<name>A0A173TBB6_9FIRM</name>
<dbReference type="EC" id="3.6.4.-" evidence="7"/>
<dbReference type="AlphaFoldDB" id="A0A173TBB6"/>
<sequence>MSRFKQGQVITLKSDKSITGAIVNIMEGYPETRYQVFTAAGMQTYYESQIDIQESDEEMEKVNAERFNAGLTASLIRNPSISSLYSLNTAKIDFIPHQFRPVLKFIRADRPRLLIADGVGVGKTIEAGLILRELQARRNLDSVLIICPRPLVSERKWEEEMKRFGEEFTALDGDLFRHCINELDMEGEWPEKYKKAIIPYSLFDESNVFGNKKHKGLMEVDPPEFDLVIVDEAHHIRNTATYGYRAVSRFCDAAEAVVLLTATPVQLQYDDLFVLLNLLRPDLIIDRKTFQDMAEPNQFINMASTYVRGFKEGWKENAYEQIINACNTSWGKKVFQGNPTMEGIIRVLNQNEISVEERVQLISDIENMHTFSNLISRTRRRDIGEFTIRKPYTVTVEFTPEQRELHDKVLEVVHEIFSTIHCTDNTKFMMTTIRRQTASCLFGLAPMLRSILYRHLYEITDNDDESIDLSALNHDKSLFSIQEQIEEILEIADALPDEDPKFDALMEIVKKKQTETKNKLMIFSSFRHTLHYLYNKLTEQGLRVGLIHGDVIDEERRELRKRFNPNQTPCEDKTALDILLFSEVGCEGLDYQFCDCMVNYDLPWNPMKVEQRIGRIDRNGQTSESVAIYNMVTPGTVDADIYERCLMRIGVFHSSIGDCEDILGEITGEIRKLVDNFQLSDEDRREKMQQMTDNKVRFLKEQEELEEKQRDLFGIHVPQSAFDSELKNATNYWLSSENIQNLVQCYLKQRLEADKEYILGTKELKKLRLSQEARMSLLDDFKHAKLPRNEINKSWRRWLEAGEQLMEITFESKCWKENPSATLLSITHPLVKLAADYLQSKGKVVTSLRVESNQFAAGVYPFAIYQWKLSGEREDIQMTPVSSNTNLNRILFELLKQSCGVNYLADIKEESWKAVDATHHSFWTAALKEHKEKTEEMINYKEASLRTSHTARMKSLEDALKNNSGKKNYIQMMTGKIRIAQEDYDLHIHQLEDAKSKADILFELLAYGVLDVEPDSQKAVNQSMLDTMKYIRNQYGLEILESPRRLLGLISDLAPEQFNERRKLKLLFDIGVVDQLKSNPENIERVIQMTETELGFTEEETKKYIQYLTVFMEKDSKNGVI</sequence>
<gene>
    <name evidence="7" type="primary">rapA</name>
    <name evidence="7" type="ORF">ERS852574_01966</name>
</gene>
<dbReference type="CDD" id="cd18793">
    <property type="entry name" value="SF2_C_SNF"/>
    <property type="match status" value="1"/>
</dbReference>
<dbReference type="CDD" id="cd18011">
    <property type="entry name" value="DEXDc_RapA"/>
    <property type="match status" value="1"/>
</dbReference>
<dbReference type="InterPro" id="IPR014001">
    <property type="entry name" value="Helicase_ATP-bd"/>
</dbReference>
<dbReference type="PROSITE" id="PS51194">
    <property type="entry name" value="HELICASE_CTER"/>
    <property type="match status" value="1"/>
</dbReference>
<keyword evidence="2 7" id="KW-0378">Hydrolase</keyword>
<proteinExistence type="predicted"/>
<dbReference type="InterPro" id="IPR001650">
    <property type="entry name" value="Helicase_C-like"/>
</dbReference>
<dbReference type="InterPro" id="IPR038718">
    <property type="entry name" value="SNF2-like_sf"/>
</dbReference>
<dbReference type="PANTHER" id="PTHR45766">
    <property type="entry name" value="DNA ANNEALING HELICASE AND ENDONUCLEASE ZRANB3 FAMILY MEMBER"/>
    <property type="match status" value="1"/>
</dbReference>
<evidence type="ECO:0000313" key="8">
    <source>
        <dbReference type="Proteomes" id="UP000095727"/>
    </source>
</evidence>
<evidence type="ECO:0000259" key="5">
    <source>
        <dbReference type="PROSITE" id="PS51192"/>
    </source>
</evidence>
<dbReference type="RefSeq" id="WP_070097326.1">
    <property type="nucleotide sequence ID" value="NZ_CYXR01000013.1"/>
</dbReference>
<dbReference type="Pfam" id="PF00176">
    <property type="entry name" value="SNF2-rel_dom"/>
    <property type="match status" value="1"/>
</dbReference>
<protein>
    <submittedName>
        <fullName evidence="7">RNA polymerase-associated protein rapA</fullName>
        <ecNumber evidence="7">3.6.4.-</ecNumber>
    </submittedName>
</protein>
<keyword evidence="3" id="KW-0347">Helicase</keyword>
<organism evidence="7 8">
    <name type="scientific">Coprococcus comes</name>
    <dbReference type="NCBI Taxonomy" id="410072"/>
    <lineage>
        <taxon>Bacteria</taxon>
        <taxon>Bacillati</taxon>
        <taxon>Bacillota</taxon>
        <taxon>Clostridia</taxon>
        <taxon>Lachnospirales</taxon>
        <taxon>Lachnospiraceae</taxon>
        <taxon>Coprococcus</taxon>
    </lineage>
</organism>
<evidence type="ECO:0000256" key="1">
    <source>
        <dbReference type="ARBA" id="ARBA00022741"/>
    </source>
</evidence>
<dbReference type="PANTHER" id="PTHR45766:SF6">
    <property type="entry name" value="SWI_SNF-RELATED MATRIX-ASSOCIATED ACTIN-DEPENDENT REGULATOR OF CHROMATIN SUBFAMILY A-LIKE PROTEIN 1"/>
    <property type="match status" value="1"/>
</dbReference>
<evidence type="ECO:0000256" key="4">
    <source>
        <dbReference type="ARBA" id="ARBA00022840"/>
    </source>
</evidence>
<dbReference type="EMBL" id="CYXR01000013">
    <property type="protein sequence ID" value="CUM98498.1"/>
    <property type="molecule type" value="Genomic_DNA"/>
</dbReference>
<dbReference type="InterPro" id="IPR049730">
    <property type="entry name" value="SNF2/RAD54-like_C"/>
</dbReference>
<evidence type="ECO:0000259" key="6">
    <source>
        <dbReference type="PROSITE" id="PS51194"/>
    </source>
</evidence>
<dbReference type="InterPro" id="IPR057342">
    <property type="entry name" value="DEXDc_RapA"/>
</dbReference>
<reference evidence="7 8" key="1">
    <citation type="submission" date="2015-09" db="EMBL/GenBank/DDBJ databases">
        <authorList>
            <consortium name="Pathogen Informatics"/>
        </authorList>
    </citation>
    <scope>NUCLEOTIDE SEQUENCE [LARGE SCALE GENOMIC DNA]</scope>
    <source>
        <strain evidence="7 8">2789STDY5834962</strain>
    </source>
</reference>
<dbReference type="Gene3D" id="3.40.50.10810">
    <property type="entry name" value="Tandem AAA-ATPase domain"/>
    <property type="match status" value="1"/>
</dbReference>
<dbReference type="Pfam" id="PF00271">
    <property type="entry name" value="Helicase_C"/>
    <property type="match status" value="1"/>
</dbReference>
<keyword evidence="1" id="KW-0547">Nucleotide-binding</keyword>
<accession>A0A173TBB6</accession>
<dbReference type="GO" id="GO:0005524">
    <property type="term" value="F:ATP binding"/>
    <property type="evidence" value="ECO:0007669"/>
    <property type="project" value="UniProtKB-KW"/>
</dbReference>
<dbReference type="GO" id="GO:0016787">
    <property type="term" value="F:hydrolase activity"/>
    <property type="evidence" value="ECO:0007669"/>
    <property type="project" value="UniProtKB-KW"/>
</dbReference>
<dbReference type="SUPFAM" id="SSF52540">
    <property type="entry name" value="P-loop containing nucleoside triphosphate hydrolases"/>
    <property type="match status" value="2"/>
</dbReference>
<feature type="domain" description="Helicase ATP-binding" evidence="5">
    <location>
        <begin position="104"/>
        <end position="282"/>
    </location>
</feature>